<dbReference type="EMBL" id="FOYZ01000019">
    <property type="protein sequence ID" value="SFS05437.1"/>
    <property type="molecule type" value="Genomic_DNA"/>
</dbReference>
<evidence type="ECO:0000313" key="2">
    <source>
        <dbReference type="EMBL" id="SFS05437.1"/>
    </source>
</evidence>
<proteinExistence type="predicted"/>
<dbReference type="PANTHER" id="PTHR33734">
    <property type="entry name" value="LYSM DOMAIN-CONTAINING GPI-ANCHORED PROTEIN 2"/>
    <property type="match status" value="1"/>
</dbReference>
<reference evidence="2 3" key="1">
    <citation type="submission" date="2016-10" db="EMBL/GenBank/DDBJ databases">
        <authorList>
            <person name="de Groot N.N."/>
        </authorList>
    </citation>
    <scope>NUCLEOTIDE SEQUENCE [LARGE SCALE GENOMIC DNA]</scope>
    <source>
        <strain evidence="2 3">743A</strain>
    </source>
</reference>
<dbReference type="PROSITE" id="PS51782">
    <property type="entry name" value="LYSM"/>
    <property type="match status" value="1"/>
</dbReference>
<dbReference type="STRING" id="37658.SAMN05661086_03480"/>
<dbReference type="OrthoDB" id="9811296at2"/>
<dbReference type="AlphaFoldDB" id="A0A1I6LPK5"/>
<dbReference type="PANTHER" id="PTHR33734:SF22">
    <property type="entry name" value="MEMBRANE-BOUND LYTIC MUREIN TRANSGLYCOSYLASE D"/>
    <property type="match status" value="1"/>
</dbReference>
<dbReference type="SMART" id="SM00257">
    <property type="entry name" value="LysM"/>
    <property type="match status" value="2"/>
</dbReference>
<organism evidence="2 3">
    <name type="scientific">Anaeromicropila populeti</name>
    <dbReference type="NCBI Taxonomy" id="37658"/>
    <lineage>
        <taxon>Bacteria</taxon>
        <taxon>Bacillati</taxon>
        <taxon>Bacillota</taxon>
        <taxon>Clostridia</taxon>
        <taxon>Lachnospirales</taxon>
        <taxon>Lachnospiraceae</taxon>
        <taxon>Anaeromicropila</taxon>
    </lineage>
</organism>
<protein>
    <submittedName>
        <fullName evidence="2">LysM domain-containing protein</fullName>
    </submittedName>
</protein>
<dbReference type="Pfam" id="PF01476">
    <property type="entry name" value="LysM"/>
    <property type="match status" value="1"/>
</dbReference>
<accession>A0A1I6LPK5</accession>
<feature type="domain" description="LysM" evidence="1">
    <location>
        <begin position="9"/>
        <end position="53"/>
    </location>
</feature>
<evidence type="ECO:0000313" key="3">
    <source>
        <dbReference type="Proteomes" id="UP000199659"/>
    </source>
</evidence>
<dbReference type="Gene3D" id="3.10.350.10">
    <property type="entry name" value="LysM domain"/>
    <property type="match status" value="2"/>
</dbReference>
<dbReference type="InterPro" id="IPR036779">
    <property type="entry name" value="LysM_dom_sf"/>
</dbReference>
<keyword evidence="3" id="KW-1185">Reference proteome</keyword>
<dbReference type="SUPFAM" id="SSF54106">
    <property type="entry name" value="LysM domain"/>
    <property type="match status" value="2"/>
</dbReference>
<dbReference type="InterPro" id="IPR018392">
    <property type="entry name" value="LysM"/>
</dbReference>
<sequence length="154" mass="17556">MNFETCNGMTYVIKKGDTLYSLSRRYNVPLALILRANPYAEIYNLQIGDEICIPIEPPIASVGEMIEEITPMKPPVMEMPILNSPVMEQPMMENELNSSANDTVMSYVVCVNDSIQKVMDYFDVDMEDLMYYNKAEDILLKPGCVIRIPSNERD</sequence>
<dbReference type="RefSeq" id="WP_092563799.1">
    <property type="nucleotide sequence ID" value="NZ_FOYZ01000019.1"/>
</dbReference>
<dbReference type="CDD" id="cd00118">
    <property type="entry name" value="LysM"/>
    <property type="match status" value="1"/>
</dbReference>
<dbReference type="Proteomes" id="UP000199659">
    <property type="component" value="Unassembled WGS sequence"/>
</dbReference>
<evidence type="ECO:0000259" key="1">
    <source>
        <dbReference type="PROSITE" id="PS51782"/>
    </source>
</evidence>
<name>A0A1I6LPK5_9FIRM</name>
<gene>
    <name evidence="2" type="ORF">SAMN05661086_03480</name>
</gene>